<feature type="transmembrane region" description="Helical" evidence="1">
    <location>
        <begin position="39"/>
        <end position="61"/>
    </location>
</feature>
<organism evidence="2">
    <name type="scientific">Girardia tigrina</name>
    <name type="common">Planarian</name>
    <name type="synonym">Dugesia tigrina</name>
    <dbReference type="NCBI Taxonomy" id="6162"/>
    <lineage>
        <taxon>Eukaryota</taxon>
        <taxon>Metazoa</taxon>
        <taxon>Spiralia</taxon>
        <taxon>Lophotrochozoa</taxon>
        <taxon>Platyhelminthes</taxon>
        <taxon>Rhabditophora</taxon>
        <taxon>Seriata</taxon>
        <taxon>Tricladida</taxon>
        <taxon>Continenticola</taxon>
        <taxon>Geoplanoidea</taxon>
        <taxon>Dugesiidae</taxon>
        <taxon>Girardia</taxon>
    </lineage>
</organism>
<keyword evidence="1" id="KW-1133">Transmembrane helix</keyword>
<name>A0A8F2IVH3_GIRTI</name>
<feature type="transmembrane region" description="Helical" evidence="1">
    <location>
        <begin position="73"/>
        <end position="104"/>
    </location>
</feature>
<evidence type="ECO:0000256" key="1">
    <source>
        <dbReference type="SAM" id="Phobius"/>
    </source>
</evidence>
<keyword evidence="1" id="KW-0472">Membrane</keyword>
<reference evidence="2" key="1">
    <citation type="submission" date="2021-04" db="EMBL/GenBank/DDBJ databases">
        <title>The complete mitochondrial genome of a planarian flatworm Girardia tigrina (Tricladida: Dugesiidae).</title>
        <authorList>
            <person name="Pan H.C."/>
        </authorList>
    </citation>
    <scope>NUCLEOTIDE SEQUENCE</scope>
</reference>
<keyword evidence="2" id="KW-0496">Mitochondrion</keyword>
<dbReference type="AlphaFoldDB" id="A0A8F2IVH3"/>
<geneLocation type="mitochondrion" evidence="2"/>
<feature type="transmembrane region" description="Helical" evidence="1">
    <location>
        <begin position="7"/>
        <end position="33"/>
    </location>
</feature>
<protein>
    <submittedName>
        <fullName evidence="2">NADH dehydrogenase subunit 6</fullName>
    </submittedName>
</protein>
<feature type="transmembrane region" description="Helical" evidence="1">
    <location>
        <begin position="116"/>
        <end position="140"/>
    </location>
</feature>
<sequence>MLAVSLLLLYGCGSLFVLGLIFLLICLLVVYVFVVFGYFWYALLFFIVYVGGLLILFFYLLSLHSNSFGYYSISGCLFFLFISLYFFSIFSLCCLDSYFFYMILNCSYSLFTGFEFIWLFYIFSFLLLVLFYISVFTSVCSCPLRSLFG</sequence>
<evidence type="ECO:0000313" key="2">
    <source>
        <dbReference type="EMBL" id="QWT28934.1"/>
    </source>
</evidence>
<dbReference type="EMBL" id="MW972220">
    <property type="protein sequence ID" value="QWT28934.1"/>
    <property type="molecule type" value="Genomic_DNA"/>
</dbReference>
<accession>A0A8F2IVH3</accession>
<keyword evidence="1" id="KW-0812">Transmembrane</keyword>
<proteinExistence type="predicted"/>
<gene>
    <name evidence="2" type="primary">ND6</name>
</gene>